<feature type="coiled-coil region" evidence="4">
    <location>
        <begin position="513"/>
        <end position="547"/>
    </location>
</feature>
<keyword evidence="4" id="KW-0175">Coiled coil</keyword>
<evidence type="ECO:0000259" key="6">
    <source>
        <dbReference type="Pfam" id="PF02437"/>
    </source>
</evidence>
<dbReference type="EMBL" id="JAUCMX010000014">
    <property type="protein sequence ID" value="KAK3524522.1"/>
    <property type="molecule type" value="Genomic_DNA"/>
</dbReference>
<dbReference type="GO" id="GO:0005634">
    <property type="term" value="C:nucleus"/>
    <property type="evidence" value="ECO:0007669"/>
    <property type="project" value="UniProtKB-SubCell"/>
</dbReference>
<dbReference type="GO" id="GO:0005667">
    <property type="term" value="C:transcription regulator complex"/>
    <property type="evidence" value="ECO:0007669"/>
    <property type="project" value="TreeGrafter"/>
</dbReference>
<evidence type="ECO:0000256" key="5">
    <source>
        <dbReference type="SAM" id="MobiDB-lite"/>
    </source>
</evidence>
<dbReference type="InterPro" id="IPR052417">
    <property type="entry name" value="Dachshund_domain"/>
</dbReference>
<dbReference type="Gene3D" id="3.60.10.10">
    <property type="entry name" value="Endonuclease/exonuclease/phosphatase"/>
    <property type="match status" value="1"/>
</dbReference>
<name>A0AAE0UWJ2_9TELE</name>
<feature type="compositionally biased region" description="Polar residues" evidence="5">
    <location>
        <begin position="1293"/>
        <end position="1302"/>
    </location>
</feature>
<dbReference type="SUPFAM" id="SSF56219">
    <property type="entry name" value="DNase I-like"/>
    <property type="match status" value="1"/>
</dbReference>
<comment type="similarity">
    <text evidence="3">Belongs to the DACH/dachshund family.</text>
</comment>
<proteinExistence type="inferred from homology"/>
<evidence type="ECO:0000259" key="7">
    <source>
        <dbReference type="Pfam" id="PF03372"/>
    </source>
</evidence>
<feature type="region of interest" description="Disordered" evidence="5">
    <location>
        <begin position="1285"/>
        <end position="1314"/>
    </location>
</feature>
<evidence type="ECO:0000313" key="9">
    <source>
        <dbReference type="Proteomes" id="UP001274896"/>
    </source>
</evidence>
<dbReference type="InterPro" id="IPR037000">
    <property type="entry name" value="Ski_DNA-bd_sf"/>
</dbReference>
<dbReference type="Proteomes" id="UP001274896">
    <property type="component" value="Unassembled WGS sequence"/>
</dbReference>
<dbReference type="Pfam" id="PF03372">
    <property type="entry name" value="Exo_endo_phos"/>
    <property type="match status" value="1"/>
</dbReference>
<accession>A0AAE0UWJ2</accession>
<evidence type="ECO:0000313" key="8">
    <source>
        <dbReference type="EMBL" id="KAK3524522.1"/>
    </source>
</evidence>
<dbReference type="SUPFAM" id="SSF46955">
    <property type="entry name" value="Putative DNA-binding domain"/>
    <property type="match status" value="1"/>
</dbReference>
<reference evidence="8" key="1">
    <citation type="submission" date="2023-06" db="EMBL/GenBank/DDBJ databases">
        <title>Male Hemibagrus guttatus genome.</title>
        <authorList>
            <person name="Bian C."/>
        </authorList>
    </citation>
    <scope>NUCLEOTIDE SEQUENCE</scope>
    <source>
        <strain evidence="8">Male_cb2023</strain>
        <tissue evidence="8">Muscle</tissue>
    </source>
</reference>
<sequence length="1314" mass="148582">MAVSATPPVLSPSSTPGAGALFRPDPLYSSPTESPRLTGNMISAFLSSGGGGHTSNNGPVGTTSNSSNNECKMVDVHGVKVASFTVDGQELICLPQVFDLFLKHLVGGLHTVYTKLKRLDISPVVCTVEQVRVLRGLGAIQPGVNRCKLISRKDFEALYNDCTNARQVPHFMLFESITRHILYEQHFQESKRVGKGRELADVMERRKVDILCVQETRWKGSKARSIGAGFKLFYYGVDSKRNGVGVVLKEEFVRNVLEVKRVSDRVMSLKLEIEGVMLNVVSGYAPQVGCELEEKERFWSELDEVMESIPTGERVVIGADFNGHVGEGNTGDEEVMGKFGVKERNLEGQMVVDFAKRMDMGVVNTYFQKREEHRVTYKSGGRRTQVDYILCRRGNLKEISDCKVVVGESVARQHRMVVCRMTLMVCKTKRSEIEKKTKWWKLKKEECCEEFKQKLRQALGGQVVLPDDWETTAEVIRETGRKVLGVSSGRRKEDKETWWWNEEVQDSIQRKRLAKKKWDMDRTEENRQEYKELQRRVKREVSKAKQKAYDELYTRLDTREGEKDLYRLARQRDRDGKDVQQKVDKIRKDEVRKALKRMKSGKAVGPDDIPVEVWKCLGEAAVEFLANLFNRVLENLEKAYDRVPREELWYCMRKSGVAEKYVRVVQDMYERSRTVVRCAVVMDQLSEEVRQESPWTMMFADDIVICSESREQVEENLERWRFALERRGMKVSRIQSNGECGKEVKKRVQAETVSLRKRQESELEVAELKMLRFSLGVTRLDKIRNEFIRGTAHVGRLGDKVREARLRWFGHVQRRDMGARVEDAEDRDRWREMIRSPVLAVLPNVLWGCPCRMAPGFSPTVSMAFCPQACSPLQIADMFMFPGLTAAAMAEAMKLQKMNLMAMNSIHGASSQNGTESENEELNSNAGKYYAVADDSLAGVRVNSHENATLADGEAQKKYDKQSASVQSSACTRYNLLLCSRTIAIREDGLDLPFMMMPHPLLPVSLPPASVAMAMNQMNHLNTIANMAAAAQMHSPLSRAGASVIKECVQESPSPAPSLEETPRPGSQPSSHASSSVSSSPHPHSQSPEHLDGSLHLTVAELGGDGENMPPGTELAGVFCLFYAYQSLFLKTCGNEAQIALPLLKSGFEKLPLGAQTLPPGFPAPFLFTEGLSSVETLLTNIQGLLKVAVDNARVQEKQVQQERKELKLELYREREMRESLERQLTTELHSRATIQKRLKKEKKVKRKLQEALDFESKRREQVEQALKQATSPESLCMSLNEAVIPEVEPEHNGNQQDSAMQENRPYSKPPIMY</sequence>
<dbReference type="InterPro" id="IPR036691">
    <property type="entry name" value="Endo/exonu/phosph_ase_sf"/>
</dbReference>
<dbReference type="InterPro" id="IPR003380">
    <property type="entry name" value="SKI/SNO/DAC"/>
</dbReference>
<dbReference type="GO" id="GO:0000978">
    <property type="term" value="F:RNA polymerase II cis-regulatory region sequence-specific DNA binding"/>
    <property type="evidence" value="ECO:0007669"/>
    <property type="project" value="TreeGrafter"/>
</dbReference>
<feature type="region of interest" description="Disordered" evidence="5">
    <location>
        <begin position="1049"/>
        <end position="1091"/>
    </location>
</feature>
<protein>
    <recommendedName>
        <fullName evidence="10">SKI/SNO/DAC domain-containing protein</fullName>
    </recommendedName>
</protein>
<feature type="region of interest" description="Disordered" evidence="5">
    <location>
        <begin position="48"/>
        <end position="67"/>
    </location>
</feature>
<feature type="region of interest" description="Disordered" evidence="5">
    <location>
        <begin position="1"/>
        <end position="33"/>
    </location>
</feature>
<dbReference type="Pfam" id="PF02437">
    <property type="entry name" value="Ski_Sno_DHD"/>
    <property type="match status" value="1"/>
</dbReference>
<dbReference type="FunFam" id="3.10.260.20:FF:000001">
    <property type="entry name" value="Dachshund homolog 1"/>
    <property type="match status" value="1"/>
</dbReference>
<comment type="subcellular location">
    <subcellularLocation>
        <location evidence="1">Nucleus</location>
    </subcellularLocation>
</comment>
<dbReference type="CDD" id="cd09076">
    <property type="entry name" value="L1-EN"/>
    <property type="match status" value="1"/>
</dbReference>
<dbReference type="PANTHER" id="PTHR12577">
    <property type="entry name" value="DACHSHUND"/>
    <property type="match status" value="1"/>
</dbReference>
<feature type="compositionally biased region" description="Low complexity" evidence="5">
    <location>
        <begin position="1067"/>
        <end position="1086"/>
    </location>
</feature>
<feature type="coiled-coil region" evidence="4">
    <location>
        <begin position="1186"/>
        <end position="1266"/>
    </location>
</feature>
<feature type="domain" description="SKI/SNO/DAC" evidence="6">
    <location>
        <begin position="62"/>
        <end position="164"/>
    </location>
</feature>
<dbReference type="InterPro" id="IPR009061">
    <property type="entry name" value="DNA-bd_dom_put_sf"/>
</dbReference>
<evidence type="ECO:0000256" key="2">
    <source>
        <dbReference type="ARBA" id="ARBA00023242"/>
    </source>
</evidence>
<organism evidence="8 9">
    <name type="scientific">Hemibagrus guttatus</name>
    <dbReference type="NCBI Taxonomy" id="175788"/>
    <lineage>
        <taxon>Eukaryota</taxon>
        <taxon>Metazoa</taxon>
        <taxon>Chordata</taxon>
        <taxon>Craniata</taxon>
        <taxon>Vertebrata</taxon>
        <taxon>Euteleostomi</taxon>
        <taxon>Actinopterygii</taxon>
        <taxon>Neopterygii</taxon>
        <taxon>Teleostei</taxon>
        <taxon>Ostariophysi</taxon>
        <taxon>Siluriformes</taxon>
        <taxon>Bagridae</taxon>
        <taxon>Hemibagrus</taxon>
    </lineage>
</organism>
<keyword evidence="9" id="KW-1185">Reference proteome</keyword>
<dbReference type="GO" id="GO:0000981">
    <property type="term" value="F:DNA-binding transcription factor activity, RNA polymerase II-specific"/>
    <property type="evidence" value="ECO:0007669"/>
    <property type="project" value="TreeGrafter"/>
</dbReference>
<dbReference type="PANTHER" id="PTHR12577:SF7">
    <property type="entry name" value="DACHSHUND HOMOLOG 2"/>
    <property type="match status" value="1"/>
</dbReference>
<keyword evidence="2" id="KW-0539">Nucleus</keyword>
<dbReference type="CDD" id="cd21081">
    <property type="entry name" value="DHD_Dac"/>
    <property type="match status" value="1"/>
</dbReference>
<dbReference type="GO" id="GO:0003824">
    <property type="term" value="F:catalytic activity"/>
    <property type="evidence" value="ECO:0007669"/>
    <property type="project" value="InterPro"/>
</dbReference>
<gene>
    <name evidence="8" type="ORF">QTP70_029835</name>
</gene>
<dbReference type="InterPro" id="IPR005135">
    <property type="entry name" value="Endo/exonuclease/phosphatase"/>
</dbReference>
<evidence type="ECO:0000256" key="1">
    <source>
        <dbReference type="ARBA" id="ARBA00004123"/>
    </source>
</evidence>
<feature type="domain" description="Endonuclease/exonuclease/phosphatase" evidence="7">
    <location>
        <begin position="195"/>
        <end position="395"/>
    </location>
</feature>
<evidence type="ECO:0000256" key="3">
    <source>
        <dbReference type="ARBA" id="ARBA00038192"/>
    </source>
</evidence>
<dbReference type="Gene3D" id="3.10.260.20">
    <property type="entry name" value="Ski"/>
    <property type="match status" value="1"/>
</dbReference>
<comment type="caution">
    <text evidence="8">The sequence shown here is derived from an EMBL/GenBank/DDBJ whole genome shotgun (WGS) entry which is preliminary data.</text>
</comment>
<evidence type="ECO:0000256" key="4">
    <source>
        <dbReference type="SAM" id="Coils"/>
    </source>
</evidence>
<evidence type="ECO:0008006" key="10">
    <source>
        <dbReference type="Google" id="ProtNLM"/>
    </source>
</evidence>